<evidence type="ECO:0000256" key="1">
    <source>
        <dbReference type="ARBA" id="ARBA00004141"/>
    </source>
</evidence>
<comment type="caution">
    <text evidence="12">The sequence shown here is derived from an EMBL/GenBank/DDBJ whole genome shotgun (WGS) entry which is preliminary data.</text>
</comment>
<feature type="transmembrane region" description="Helical" evidence="9">
    <location>
        <begin position="122"/>
        <end position="140"/>
    </location>
</feature>
<proteinExistence type="predicted"/>
<dbReference type="PROSITE" id="PS51846">
    <property type="entry name" value="CNNM"/>
    <property type="match status" value="1"/>
</dbReference>
<evidence type="ECO:0000256" key="5">
    <source>
        <dbReference type="ARBA" id="ARBA00023122"/>
    </source>
</evidence>
<dbReference type="InterPro" id="IPR005170">
    <property type="entry name" value="Transptr-assoc_dom"/>
</dbReference>
<evidence type="ECO:0000256" key="7">
    <source>
        <dbReference type="PROSITE-ProRule" id="PRU00703"/>
    </source>
</evidence>
<dbReference type="PANTHER" id="PTHR22777">
    <property type="entry name" value="HEMOLYSIN-RELATED"/>
    <property type="match status" value="1"/>
</dbReference>
<evidence type="ECO:0000256" key="9">
    <source>
        <dbReference type="SAM" id="Phobius"/>
    </source>
</evidence>
<evidence type="ECO:0000259" key="11">
    <source>
        <dbReference type="PROSITE" id="PS51846"/>
    </source>
</evidence>
<dbReference type="InterPro" id="IPR044751">
    <property type="entry name" value="Ion_transp-like_CBS"/>
</dbReference>
<feature type="domain" description="CBS" evidence="10">
    <location>
        <begin position="196"/>
        <end position="258"/>
    </location>
</feature>
<keyword evidence="4 8" id="KW-1133">Transmembrane helix</keyword>
<keyword evidence="3" id="KW-0677">Repeat</keyword>
<dbReference type="InterPro" id="IPR000644">
    <property type="entry name" value="CBS_dom"/>
</dbReference>
<comment type="subcellular location">
    <subcellularLocation>
        <location evidence="1">Membrane</location>
        <topology evidence="1">Multi-pass membrane protein</topology>
    </subcellularLocation>
</comment>
<dbReference type="Proteomes" id="UP000547674">
    <property type="component" value="Unassembled WGS sequence"/>
</dbReference>
<feature type="transmembrane region" description="Helical" evidence="9">
    <location>
        <begin position="55"/>
        <end position="74"/>
    </location>
</feature>
<keyword evidence="6 8" id="KW-0472">Membrane</keyword>
<dbReference type="InterPro" id="IPR046342">
    <property type="entry name" value="CBS_dom_sf"/>
</dbReference>
<evidence type="ECO:0000313" key="12">
    <source>
        <dbReference type="EMBL" id="NNF07786.1"/>
    </source>
</evidence>
<evidence type="ECO:0000256" key="3">
    <source>
        <dbReference type="ARBA" id="ARBA00022737"/>
    </source>
</evidence>
<dbReference type="InterPro" id="IPR016169">
    <property type="entry name" value="FAD-bd_PCMH_sub2"/>
</dbReference>
<dbReference type="SMART" id="SM00116">
    <property type="entry name" value="CBS"/>
    <property type="match status" value="2"/>
</dbReference>
<dbReference type="CDD" id="cd04590">
    <property type="entry name" value="CBS_pair_CorC_HlyC_assoc"/>
    <property type="match status" value="1"/>
</dbReference>
<feature type="transmembrane region" description="Helical" evidence="9">
    <location>
        <begin position="81"/>
        <end position="102"/>
    </location>
</feature>
<evidence type="ECO:0000256" key="4">
    <source>
        <dbReference type="ARBA" id="ARBA00022989"/>
    </source>
</evidence>
<dbReference type="SUPFAM" id="SSF54631">
    <property type="entry name" value="CBS-domain pair"/>
    <property type="match status" value="1"/>
</dbReference>
<dbReference type="GO" id="GO:0005886">
    <property type="term" value="C:plasma membrane"/>
    <property type="evidence" value="ECO:0007669"/>
    <property type="project" value="TreeGrafter"/>
</dbReference>
<dbReference type="InterPro" id="IPR036318">
    <property type="entry name" value="FAD-bd_PCMH-like_sf"/>
</dbReference>
<dbReference type="Pfam" id="PF01595">
    <property type="entry name" value="CNNM"/>
    <property type="match status" value="1"/>
</dbReference>
<dbReference type="Gene3D" id="3.10.580.10">
    <property type="entry name" value="CBS-domain"/>
    <property type="match status" value="1"/>
</dbReference>
<dbReference type="GO" id="GO:0050660">
    <property type="term" value="F:flavin adenine dinucleotide binding"/>
    <property type="evidence" value="ECO:0007669"/>
    <property type="project" value="InterPro"/>
</dbReference>
<evidence type="ECO:0000256" key="2">
    <source>
        <dbReference type="ARBA" id="ARBA00022692"/>
    </source>
</evidence>
<dbReference type="EMBL" id="JABDJR010000546">
    <property type="protein sequence ID" value="NNF07786.1"/>
    <property type="molecule type" value="Genomic_DNA"/>
</dbReference>
<dbReference type="AlphaFoldDB" id="A0A7Y2E9M7"/>
<evidence type="ECO:0000259" key="10">
    <source>
        <dbReference type="PROSITE" id="PS51371"/>
    </source>
</evidence>
<keyword evidence="5 7" id="KW-0129">CBS domain</keyword>
<evidence type="ECO:0000313" key="13">
    <source>
        <dbReference type="Proteomes" id="UP000547674"/>
    </source>
</evidence>
<sequence length="415" mass="46421">MIIFVLILSILGSALFAGLETGFVSLNRIRLRVKAGRGDRDAKYLLKIMDRPERVLSSFLIGNTLCNVGGGALATAWASQYLGATLGPITATLGMTSIFLVFSEVVPKIYFRERADVMLPRFTWFIRLSAFLFKPLVHVVSRMFKVLGGEGGRSPFLTREELRQLVREAGGRLGARQKRMLDSVFDFGHTHVREVMIPLPEVVSLPEDATLAEFTEIARTRGFTRIPVYRDRVDHIVGLVNVFDLLYASEPLTTIKDSIRPVHIVPETKTLPPIMVELQSRHEAMALVVNEFGAILGVVTLKDIVEEIMGELADEQEEVGRPLQQVSDGYILEASMDIDDLNEELELSIDKRGFETVAGLVLKEVGRIPKVGEVITIEDLSFEVLQVHQYGLRRLKLRQASKEGTEHDGHSHYVE</sequence>
<dbReference type="InterPro" id="IPR002550">
    <property type="entry name" value="CNNM"/>
</dbReference>
<accession>A0A7Y2E9M7</accession>
<dbReference type="Gene3D" id="3.30.465.10">
    <property type="match status" value="1"/>
</dbReference>
<dbReference type="Pfam" id="PF00571">
    <property type="entry name" value="CBS"/>
    <property type="match status" value="2"/>
</dbReference>
<feature type="domain" description="CNNM transmembrane" evidence="11">
    <location>
        <begin position="1"/>
        <end position="180"/>
    </location>
</feature>
<dbReference type="PANTHER" id="PTHR22777:SF17">
    <property type="entry name" value="UPF0053 PROTEIN SLL0260"/>
    <property type="match status" value="1"/>
</dbReference>
<organism evidence="12 13">
    <name type="scientific">Eiseniibacteriota bacterium</name>
    <dbReference type="NCBI Taxonomy" id="2212470"/>
    <lineage>
        <taxon>Bacteria</taxon>
        <taxon>Candidatus Eiseniibacteriota</taxon>
    </lineage>
</organism>
<dbReference type="SUPFAM" id="SSF56176">
    <property type="entry name" value="FAD-binding/transporter-associated domain-like"/>
    <property type="match status" value="1"/>
</dbReference>
<evidence type="ECO:0000256" key="6">
    <source>
        <dbReference type="ARBA" id="ARBA00023136"/>
    </source>
</evidence>
<dbReference type="SMART" id="SM01091">
    <property type="entry name" value="CorC_HlyC"/>
    <property type="match status" value="1"/>
</dbReference>
<dbReference type="Pfam" id="PF03471">
    <property type="entry name" value="CorC_HlyC"/>
    <property type="match status" value="1"/>
</dbReference>
<keyword evidence="2 8" id="KW-0812">Transmembrane</keyword>
<gene>
    <name evidence="12" type="ORF">HKN21_13565</name>
</gene>
<protein>
    <submittedName>
        <fullName evidence="12">HlyC/CorC family transporter</fullName>
    </submittedName>
</protein>
<dbReference type="PROSITE" id="PS51371">
    <property type="entry name" value="CBS"/>
    <property type="match status" value="1"/>
</dbReference>
<reference evidence="12 13" key="1">
    <citation type="submission" date="2020-03" db="EMBL/GenBank/DDBJ databases">
        <title>Metabolic flexibility allows generalist bacteria to become dominant in a frequently disturbed ecosystem.</title>
        <authorList>
            <person name="Chen Y.-J."/>
            <person name="Leung P.M."/>
            <person name="Bay S.K."/>
            <person name="Hugenholtz P."/>
            <person name="Kessler A.J."/>
            <person name="Shelley G."/>
            <person name="Waite D.W."/>
            <person name="Cook P.L."/>
            <person name="Greening C."/>
        </authorList>
    </citation>
    <scope>NUCLEOTIDE SEQUENCE [LARGE SCALE GENOMIC DNA]</scope>
    <source>
        <strain evidence="12">SS_bin_28</strain>
    </source>
</reference>
<name>A0A7Y2E9M7_UNCEI</name>
<evidence type="ECO:0000256" key="8">
    <source>
        <dbReference type="PROSITE-ProRule" id="PRU01193"/>
    </source>
</evidence>